<dbReference type="OrthoDB" id="4751481at2"/>
<evidence type="ECO:0000256" key="2">
    <source>
        <dbReference type="SAM" id="Phobius"/>
    </source>
</evidence>
<dbReference type="EMBL" id="LT629701">
    <property type="protein sequence ID" value="SDM43358.1"/>
    <property type="molecule type" value="Genomic_DNA"/>
</dbReference>
<protein>
    <submittedName>
        <fullName evidence="4">Electron transfer DM13</fullName>
    </submittedName>
</protein>
<gene>
    <name evidence="4" type="ORF">SAMN04489726_1594</name>
</gene>
<sequence>MRQLLRKQWVQAGLAAGVVALAVGLWLFQPWRLFTSSTIDEALPMPPAPPVASAPTSTGTTAAVPEPTTTTAPKPTTVELASGAFVTQEHKTTGTAKVLRLADGNRVLRLEGLATSDGPDLHVWLTDATAGGEWGKYDDGRYVKLGALKATHGNQNYAIPAKAELDGLRSVVIWCDRFNVAFGSAPLSL</sequence>
<name>A0A1G9T6T4_ALLAB</name>
<feature type="domain" description="DM13" evidence="3">
    <location>
        <begin position="76"/>
        <end position="188"/>
    </location>
</feature>
<accession>A0A1G9T6T4</accession>
<dbReference type="PROSITE" id="PS51549">
    <property type="entry name" value="DM13"/>
    <property type="match status" value="1"/>
</dbReference>
<dbReference type="AlphaFoldDB" id="A0A1G9T6T4"/>
<keyword evidence="5" id="KW-1185">Reference proteome</keyword>
<evidence type="ECO:0000259" key="3">
    <source>
        <dbReference type="PROSITE" id="PS51549"/>
    </source>
</evidence>
<keyword evidence="2" id="KW-0472">Membrane</keyword>
<dbReference type="Proteomes" id="UP000183376">
    <property type="component" value="Chromosome I"/>
</dbReference>
<feature type="compositionally biased region" description="Low complexity" evidence="1">
    <location>
        <begin position="53"/>
        <end position="75"/>
    </location>
</feature>
<dbReference type="Pfam" id="PF10517">
    <property type="entry name" value="DM13"/>
    <property type="match status" value="1"/>
</dbReference>
<evidence type="ECO:0000256" key="1">
    <source>
        <dbReference type="SAM" id="MobiDB-lite"/>
    </source>
</evidence>
<dbReference type="InterPro" id="IPR019545">
    <property type="entry name" value="DM13_domain"/>
</dbReference>
<proteinExistence type="predicted"/>
<feature type="region of interest" description="Disordered" evidence="1">
    <location>
        <begin position="46"/>
        <end position="75"/>
    </location>
</feature>
<reference evidence="4 5" key="1">
    <citation type="submission" date="2016-10" db="EMBL/GenBank/DDBJ databases">
        <authorList>
            <person name="de Groot N.N."/>
        </authorList>
    </citation>
    <scope>NUCLEOTIDE SEQUENCE [LARGE SCALE GENOMIC DNA]</scope>
    <source>
        <strain evidence="4 5">DSM 44149</strain>
    </source>
</reference>
<evidence type="ECO:0000313" key="5">
    <source>
        <dbReference type="Proteomes" id="UP000183376"/>
    </source>
</evidence>
<keyword evidence="2" id="KW-0812">Transmembrane</keyword>
<keyword evidence="2" id="KW-1133">Transmembrane helix</keyword>
<feature type="transmembrane region" description="Helical" evidence="2">
    <location>
        <begin position="12"/>
        <end position="31"/>
    </location>
</feature>
<organism evidence="4 5">
    <name type="scientific">Allokutzneria albata</name>
    <name type="common">Kibdelosporangium albatum</name>
    <dbReference type="NCBI Taxonomy" id="211114"/>
    <lineage>
        <taxon>Bacteria</taxon>
        <taxon>Bacillati</taxon>
        <taxon>Actinomycetota</taxon>
        <taxon>Actinomycetes</taxon>
        <taxon>Pseudonocardiales</taxon>
        <taxon>Pseudonocardiaceae</taxon>
        <taxon>Allokutzneria</taxon>
    </lineage>
</organism>
<dbReference type="STRING" id="211114.SAMN04489726_1594"/>
<evidence type="ECO:0000313" key="4">
    <source>
        <dbReference type="EMBL" id="SDM43358.1"/>
    </source>
</evidence>
<dbReference type="eggNOG" id="COG1672">
    <property type="taxonomic scope" value="Bacteria"/>
</dbReference>
<dbReference type="RefSeq" id="WP_030432984.1">
    <property type="nucleotide sequence ID" value="NZ_JOEF01000035.1"/>
</dbReference>